<dbReference type="Proteomes" id="UP000033054">
    <property type="component" value="Chromosome"/>
</dbReference>
<keyword evidence="1" id="KW-0732">Signal</keyword>
<protein>
    <recommendedName>
        <fullName evidence="4">DUF2911 domain-containing protein</fullName>
    </recommendedName>
</protein>
<sequence>MRKLSLTAVAICLAAQLTTAQIKLPSPSPGASVMQTVGTTDITVTYSRPSLKGRDPFVGSFVPAGKIWRTGANGATIFTTTTDLMVNGKTLPAGSYSIMSIPNADAFTLIFNKDKAVTEASYKQADDVLRVDLTPKENNEKIETFTIGFSDLTDSTAKMNFMWANSKASADLRVDVNANSAANVDKAVADKPEDAAVLQAAANYNLSKGRNLEQALGWIDKSISLKETYRNLYVKSQILAKMGKYTEAVPLAKKALSMGQSSNDSAFPFFKEGIEKSIAEYTAQIPAMPAMKPGKGKKKA</sequence>
<keyword evidence="3" id="KW-1185">Reference proteome</keyword>
<dbReference type="KEGG" id="srd:SD10_10560"/>
<dbReference type="PATRIC" id="fig|1379870.5.peg.2302"/>
<dbReference type="SUPFAM" id="SSF48452">
    <property type="entry name" value="TPR-like"/>
    <property type="match status" value="1"/>
</dbReference>
<evidence type="ECO:0000256" key="1">
    <source>
        <dbReference type="SAM" id="SignalP"/>
    </source>
</evidence>
<dbReference type="STRING" id="1379870.SD10_10560"/>
<dbReference type="HOGENOM" id="CLU_062228_0_0_10"/>
<dbReference type="AlphaFoldDB" id="A0A0E3V7B3"/>
<dbReference type="EMBL" id="CP010429">
    <property type="protein sequence ID" value="AKD55276.1"/>
    <property type="molecule type" value="Genomic_DNA"/>
</dbReference>
<dbReference type="Gene3D" id="1.25.40.1040">
    <property type="match status" value="1"/>
</dbReference>
<reference evidence="2 3" key="1">
    <citation type="journal article" date="2014" name="Curr. Microbiol.">
        <title>Spirosoma radiotolerans sp. nov., a gamma-radiation-resistant bacterium isolated from gamma ray-irradiated soil.</title>
        <authorList>
            <person name="Lee J.J."/>
            <person name="Srinivasan S."/>
            <person name="Lim S."/>
            <person name="Joe M."/>
            <person name="Im S."/>
            <person name="Bae S.I."/>
            <person name="Park K.R."/>
            <person name="Han J.H."/>
            <person name="Park S.H."/>
            <person name="Joo B.M."/>
            <person name="Park S.J."/>
            <person name="Kim M.K."/>
        </authorList>
    </citation>
    <scope>NUCLEOTIDE SEQUENCE [LARGE SCALE GENOMIC DNA]</scope>
    <source>
        <strain evidence="2 3">DG5A</strain>
    </source>
</reference>
<evidence type="ECO:0008006" key="4">
    <source>
        <dbReference type="Google" id="ProtNLM"/>
    </source>
</evidence>
<name>A0A0E3V7B3_9BACT</name>
<gene>
    <name evidence="2" type="ORF">SD10_10560</name>
</gene>
<evidence type="ECO:0000313" key="2">
    <source>
        <dbReference type="EMBL" id="AKD55276.1"/>
    </source>
</evidence>
<organism evidence="2 3">
    <name type="scientific">Spirosoma radiotolerans</name>
    <dbReference type="NCBI Taxonomy" id="1379870"/>
    <lineage>
        <taxon>Bacteria</taxon>
        <taxon>Pseudomonadati</taxon>
        <taxon>Bacteroidota</taxon>
        <taxon>Cytophagia</taxon>
        <taxon>Cytophagales</taxon>
        <taxon>Cytophagaceae</taxon>
        <taxon>Spirosoma</taxon>
    </lineage>
</organism>
<evidence type="ECO:0000313" key="3">
    <source>
        <dbReference type="Proteomes" id="UP000033054"/>
    </source>
</evidence>
<dbReference type="InterPro" id="IPR021314">
    <property type="entry name" value="DUF2911"/>
</dbReference>
<dbReference type="InterPro" id="IPR011990">
    <property type="entry name" value="TPR-like_helical_dom_sf"/>
</dbReference>
<feature type="signal peptide" evidence="1">
    <location>
        <begin position="1"/>
        <end position="20"/>
    </location>
</feature>
<dbReference type="RefSeq" id="WP_046573768.1">
    <property type="nucleotide sequence ID" value="NZ_CP010429.1"/>
</dbReference>
<proteinExistence type="predicted"/>
<feature type="chain" id="PRO_5002413825" description="DUF2911 domain-containing protein" evidence="1">
    <location>
        <begin position="21"/>
        <end position="300"/>
    </location>
</feature>
<dbReference type="OrthoDB" id="195456at2"/>
<dbReference type="Pfam" id="PF11138">
    <property type="entry name" value="DUF2911"/>
    <property type="match status" value="1"/>
</dbReference>
<accession>A0A0E3V7B3</accession>